<dbReference type="InterPro" id="IPR035680">
    <property type="entry name" value="Clx_II_MBL"/>
</dbReference>
<dbReference type="SUPFAM" id="SSF56281">
    <property type="entry name" value="Metallo-hydrolase/oxidoreductase"/>
    <property type="match status" value="1"/>
</dbReference>
<evidence type="ECO:0000256" key="6">
    <source>
        <dbReference type="ARBA" id="ARBA00022833"/>
    </source>
</evidence>
<dbReference type="Gene3D" id="3.60.15.10">
    <property type="entry name" value="Ribonuclease Z/Hydroxyacylglutathione hydrolase-like"/>
    <property type="match status" value="1"/>
</dbReference>
<feature type="binding site" evidence="7">
    <location>
        <position position="161"/>
    </location>
    <ligand>
        <name>Zn(2+)</name>
        <dbReference type="ChEBI" id="CHEBI:29105"/>
        <label>2</label>
    </ligand>
</feature>
<evidence type="ECO:0000256" key="5">
    <source>
        <dbReference type="ARBA" id="ARBA00022801"/>
    </source>
</evidence>
<evidence type="ECO:0000256" key="7">
    <source>
        <dbReference type="HAMAP-Rule" id="MF_01374"/>
    </source>
</evidence>
<dbReference type="Proteomes" id="UP000255517">
    <property type="component" value="Unassembled WGS sequence"/>
</dbReference>
<organism evidence="9 10">
    <name type="scientific">Peptoniphilus lacrimalis</name>
    <dbReference type="NCBI Taxonomy" id="33031"/>
    <lineage>
        <taxon>Bacteria</taxon>
        <taxon>Bacillati</taxon>
        <taxon>Bacillota</taxon>
        <taxon>Tissierellia</taxon>
        <taxon>Tissierellales</taxon>
        <taxon>Peptoniphilaceae</taxon>
        <taxon>Peptoniphilus</taxon>
    </lineage>
</organism>
<dbReference type="PANTHER" id="PTHR43705:SF1">
    <property type="entry name" value="HYDROXYACYLGLUTATHIONE HYDROLASE GLOB"/>
    <property type="match status" value="1"/>
</dbReference>
<gene>
    <name evidence="7 9" type="primary">gloB</name>
    <name evidence="9" type="ORF">NCTC13149_00890</name>
</gene>
<dbReference type="GO" id="GO:0046872">
    <property type="term" value="F:metal ion binding"/>
    <property type="evidence" value="ECO:0007669"/>
    <property type="project" value="UniProtKB-KW"/>
</dbReference>
<dbReference type="NCBIfam" id="TIGR03413">
    <property type="entry name" value="GSH_gloB"/>
    <property type="match status" value="1"/>
</dbReference>
<comment type="similarity">
    <text evidence="3 7">Belongs to the metallo-beta-lactamase superfamily. Glyoxalase II family.</text>
</comment>
<dbReference type="RefSeq" id="WP_019034532.1">
    <property type="nucleotide sequence ID" value="NZ_UGSZ01000001.1"/>
</dbReference>
<feature type="binding site" evidence="7">
    <location>
        <position position="106"/>
    </location>
    <ligand>
        <name>Zn(2+)</name>
        <dbReference type="ChEBI" id="CHEBI:29105"/>
        <label>1</label>
    </ligand>
</feature>
<dbReference type="InterPro" id="IPR001279">
    <property type="entry name" value="Metallo-B-lactamas"/>
</dbReference>
<evidence type="ECO:0000313" key="9">
    <source>
        <dbReference type="EMBL" id="SUB57074.1"/>
    </source>
</evidence>
<keyword evidence="4 7" id="KW-0479">Metal-binding</keyword>
<dbReference type="InterPro" id="IPR032282">
    <property type="entry name" value="HAGH_C"/>
</dbReference>
<dbReference type="EMBL" id="UGSZ01000001">
    <property type="protein sequence ID" value="SUB57074.1"/>
    <property type="molecule type" value="Genomic_DNA"/>
</dbReference>
<dbReference type="HAMAP" id="MF_01374">
    <property type="entry name" value="Glyoxalase_2"/>
    <property type="match status" value="1"/>
</dbReference>
<feature type="binding site" evidence="7">
    <location>
        <position position="54"/>
    </location>
    <ligand>
        <name>Zn(2+)</name>
        <dbReference type="ChEBI" id="CHEBI:29105"/>
        <label>2</label>
    </ligand>
</feature>
<feature type="binding site" evidence="7">
    <location>
        <position position="123"/>
    </location>
    <ligand>
        <name>Zn(2+)</name>
        <dbReference type="ChEBI" id="CHEBI:29105"/>
        <label>1</label>
    </ligand>
</feature>
<dbReference type="EC" id="3.1.2.6" evidence="7"/>
<comment type="catalytic activity">
    <reaction evidence="1 7">
        <text>an S-(2-hydroxyacyl)glutathione + H2O = a 2-hydroxy carboxylate + glutathione + H(+)</text>
        <dbReference type="Rhea" id="RHEA:21864"/>
        <dbReference type="ChEBI" id="CHEBI:15377"/>
        <dbReference type="ChEBI" id="CHEBI:15378"/>
        <dbReference type="ChEBI" id="CHEBI:57925"/>
        <dbReference type="ChEBI" id="CHEBI:58896"/>
        <dbReference type="ChEBI" id="CHEBI:71261"/>
        <dbReference type="EC" id="3.1.2.6"/>
    </reaction>
</comment>
<reference evidence="9 10" key="1">
    <citation type="submission" date="2018-06" db="EMBL/GenBank/DDBJ databases">
        <authorList>
            <consortium name="Pathogen Informatics"/>
            <person name="Doyle S."/>
        </authorList>
    </citation>
    <scope>NUCLEOTIDE SEQUENCE [LARGE SCALE GENOMIC DNA]</scope>
    <source>
        <strain evidence="9 10">NCTC13149</strain>
    </source>
</reference>
<feature type="binding site" evidence="7">
    <location>
        <position position="52"/>
    </location>
    <ligand>
        <name>Zn(2+)</name>
        <dbReference type="ChEBI" id="CHEBI:29105"/>
        <label>1</label>
    </ligand>
</feature>
<dbReference type="GO" id="GO:0004416">
    <property type="term" value="F:hydroxyacylglutathione hydrolase activity"/>
    <property type="evidence" value="ECO:0007669"/>
    <property type="project" value="UniProtKB-UniRule"/>
</dbReference>
<evidence type="ECO:0000256" key="4">
    <source>
        <dbReference type="ARBA" id="ARBA00022723"/>
    </source>
</evidence>
<dbReference type="InterPro" id="IPR036866">
    <property type="entry name" value="RibonucZ/Hydroxyglut_hydro"/>
</dbReference>
<dbReference type="SMART" id="SM00849">
    <property type="entry name" value="Lactamase_B"/>
    <property type="match status" value="1"/>
</dbReference>
<dbReference type="AlphaFoldDB" id="A0A379C4B5"/>
<evidence type="ECO:0000313" key="10">
    <source>
        <dbReference type="Proteomes" id="UP000255517"/>
    </source>
</evidence>
<dbReference type="Pfam" id="PF00753">
    <property type="entry name" value="Lactamase_B"/>
    <property type="match status" value="1"/>
</dbReference>
<comment type="pathway">
    <text evidence="2 7">Secondary metabolite metabolism; methylglyoxal degradation; (R)-lactate from methylglyoxal: step 2/2.</text>
</comment>
<evidence type="ECO:0000256" key="3">
    <source>
        <dbReference type="ARBA" id="ARBA00006759"/>
    </source>
</evidence>
<feature type="binding site" evidence="7">
    <location>
        <position position="55"/>
    </location>
    <ligand>
        <name>Zn(2+)</name>
        <dbReference type="ChEBI" id="CHEBI:29105"/>
        <label>2</label>
    </ligand>
</feature>
<dbReference type="CDD" id="cd07723">
    <property type="entry name" value="hydroxyacylglutathione_hydrolase_MBL-fold"/>
    <property type="match status" value="1"/>
</dbReference>
<comment type="subunit">
    <text evidence="7">Monomer.</text>
</comment>
<feature type="binding site" evidence="7">
    <location>
        <position position="50"/>
    </location>
    <ligand>
        <name>Zn(2+)</name>
        <dbReference type="ChEBI" id="CHEBI:29105"/>
        <label>1</label>
    </ligand>
</feature>
<sequence>MEIKAISAFSDNYIWTIIKNNKLIFVDTGQAQPVLDFIKDKEPIAILLTHKHDDHVGGVFEIKKKYPDIKVYGPVETRDLNDITLKDGDNFQLLGENFKVIETTGHTDYHISYLMGDNLFCGDALFLAGCGRVFTGDYKKSYESMKKFANLDDNINVYAGHEYGLSNLKFVKSIMNTEQVIRSYEEVLKKNKRGQITLPSTIGQEKKINPFMMAKSLEEFIKLRKEKDNF</sequence>
<feature type="domain" description="Metallo-beta-lactamase" evidence="8">
    <location>
        <begin position="11"/>
        <end position="161"/>
    </location>
</feature>
<accession>A0A379C4B5</accession>
<feature type="binding site" evidence="7">
    <location>
        <position position="123"/>
    </location>
    <ligand>
        <name>Zn(2+)</name>
        <dbReference type="ChEBI" id="CHEBI:29105"/>
        <label>2</label>
    </ligand>
</feature>
<proteinExistence type="inferred from homology"/>
<dbReference type="Pfam" id="PF16123">
    <property type="entry name" value="HAGH_C"/>
    <property type="match status" value="1"/>
</dbReference>
<dbReference type="GO" id="GO:0019243">
    <property type="term" value="P:methylglyoxal catabolic process to D-lactate via S-lactoyl-glutathione"/>
    <property type="evidence" value="ECO:0007669"/>
    <property type="project" value="UniProtKB-UniRule"/>
</dbReference>
<comment type="cofactor">
    <cofactor evidence="7">
        <name>Zn(2+)</name>
        <dbReference type="ChEBI" id="CHEBI:29105"/>
    </cofactor>
    <text evidence="7">Binds 2 Zn(2+) ions per subunit.</text>
</comment>
<evidence type="ECO:0000259" key="8">
    <source>
        <dbReference type="SMART" id="SM00849"/>
    </source>
</evidence>
<dbReference type="PANTHER" id="PTHR43705">
    <property type="entry name" value="HYDROXYACYLGLUTATHIONE HYDROLASE"/>
    <property type="match status" value="1"/>
</dbReference>
<name>A0A379C4B5_9FIRM</name>
<keyword evidence="6 7" id="KW-0862">Zinc</keyword>
<comment type="function">
    <text evidence="7">Thiolesterase that catalyzes the hydrolysis of S-D-lactoyl-glutathione to form glutathione and D-lactic acid.</text>
</comment>
<evidence type="ECO:0000256" key="2">
    <source>
        <dbReference type="ARBA" id="ARBA00004963"/>
    </source>
</evidence>
<keyword evidence="5 7" id="KW-0378">Hydrolase</keyword>
<dbReference type="InterPro" id="IPR050110">
    <property type="entry name" value="Glyoxalase_II_hydrolase"/>
</dbReference>
<evidence type="ECO:0000256" key="1">
    <source>
        <dbReference type="ARBA" id="ARBA00001623"/>
    </source>
</evidence>
<dbReference type="UniPathway" id="UPA00619">
    <property type="reaction ID" value="UER00676"/>
</dbReference>
<protein>
    <recommendedName>
        <fullName evidence="7">Hydroxyacylglutathione hydrolase</fullName>
        <ecNumber evidence="7">3.1.2.6</ecNumber>
    </recommendedName>
    <alternativeName>
        <fullName evidence="7">Glyoxalase II</fullName>
        <shortName evidence="7">Glx II</shortName>
    </alternativeName>
</protein>
<dbReference type="InterPro" id="IPR017782">
    <property type="entry name" value="Hydroxyacylglutathione_Hdrlase"/>
</dbReference>
<dbReference type="OrthoDB" id="9802897at2"/>
<dbReference type="STRING" id="1122949.GCA_000378725_00633"/>